<protein>
    <submittedName>
        <fullName evidence="4">Uncharacterized protein</fullName>
    </submittedName>
</protein>
<comment type="caution">
    <text evidence="4">The sequence shown here is derived from an EMBL/GenBank/DDBJ whole genome shotgun (WGS) entry which is preliminary data.</text>
</comment>
<dbReference type="Proteomes" id="UP000186817">
    <property type="component" value="Unassembled WGS sequence"/>
</dbReference>
<keyword evidence="5" id="KW-1185">Reference proteome</keyword>
<evidence type="ECO:0000256" key="1">
    <source>
        <dbReference type="ARBA" id="ARBA00022603"/>
    </source>
</evidence>
<dbReference type="SUPFAM" id="SSF53098">
    <property type="entry name" value="Ribonuclease H-like"/>
    <property type="match status" value="1"/>
</dbReference>
<dbReference type="SUPFAM" id="SSF53335">
    <property type="entry name" value="S-adenosyl-L-methionine-dependent methyltransferases"/>
    <property type="match status" value="1"/>
</dbReference>
<reference evidence="4 5" key="1">
    <citation type="submission" date="2016-02" db="EMBL/GenBank/DDBJ databases">
        <title>Genome analysis of coral dinoflagellate symbionts highlights evolutionary adaptations to a symbiotic lifestyle.</title>
        <authorList>
            <person name="Aranda M."/>
            <person name="Li Y."/>
            <person name="Liew Y.J."/>
            <person name="Baumgarten S."/>
            <person name="Simakov O."/>
            <person name="Wilson M."/>
            <person name="Piel J."/>
            <person name="Ashoor H."/>
            <person name="Bougouffa S."/>
            <person name="Bajic V.B."/>
            <person name="Ryu T."/>
            <person name="Ravasi T."/>
            <person name="Bayer T."/>
            <person name="Micklem G."/>
            <person name="Kim H."/>
            <person name="Bhak J."/>
            <person name="Lajeunesse T.C."/>
            <person name="Voolstra C.R."/>
        </authorList>
    </citation>
    <scope>NUCLEOTIDE SEQUENCE [LARGE SCALE GENOMIC DNA]</scope>
    <source>
        <strain evidence="4 5">CCMP2467</strain>
    </source>
</reference>
<proteinExistence type="predicted"/>
<dbReference type="InterPro" id="IPR036397">
    <property type="entry name" value="RNaseH_sf"/>
</dbReference>
<keyword evidence="2" id="KW-0808">Transferase</keyword>
<dbReference type="InterPro" id="IPR012337">
    <property type="entry name" value="RNaseH-like_sf"/>
</dbReference>
<evidence type="ECO:0000313" key="4">
    <source>
        <dbReference type="EMBL" id="OLQ11816.1"/>
    </source>
</evidence>
<dbReference type="InterPro" id="IPR036691">
    <property type="entry name" value="Endo/exonu/phosph_ase_sf"/>
</dbReference>
<feature type="region of interest" description="Disordered" evidence="3">
    <location>
        <begin position="1286"/>
        <end position="1352"/>
    </location>
</feature>
<organism evidence="4 5">
    <name type="scientific">Symbiodinium microadriaticum</name>
    <name type="common">Dinoflagellate</name>
    <name type="synonym">Zooxanthella microadriatica</name>
    <dbReference type="NCBI Taxonomy" id="2951"/>
    <lineage>
        <taxon>Eukaryota</taxon>
        <taxon>Sar</taxon>
        <taxon>Alveolata</taxon>
        <taxon>Dinophyceae</taxon>
        <taxon>Suessiales</taxon>
        <taxon>Symbiodiniaceae</taxon>
        <taxon>Symbiodinium</taxon>
    </lineage>
</organism>
<keyword evidence="1" id="KW-0489">Methyltransferase</keyword>
<evidence type="ECO:0000256" key="2">
    <source>
        <dbReference type="ARBA" id="ARBA00022679"/>
    </source>
</evidence>
<dbReference type="Gene3D" id="3.30.420.10">
    <property type="entry name" value="Ribonuclease H-like superfamily/Ribonuclease H"/>
    <property type="match status" value="1"/>
</dbReference>
<feature type="compositionally biased region" description="Polar residues" evidence="3">
    <location>
        <begin position="1310"/>
        <end position="1331"/>
    </location>
</feature>
<sequence>MNVDPNDPLLRNWSRLLEVAKEVSPCMSGSVINTFVQPYEEPSFQEHRVLIRARLLDPQQPQEPANLGDKVLLILRHSDWLSVQHCTGPVRVLQAAVSLAEPHQVLLDCTGLETVVVTNCVTRQDECIRVAEFFSGGFAGWSHAVYVLHSNNMPITMSWTIDSDAACGDMLRYHYDDWREVTCRAELEHAFEAEHLHICTDINTNWWLDTFCKRPIDIACVSAPCQPWSAAGNENGLATVDGQLMLRMAAVMGVFRVPFVLIEQVANFSKHAHFPLVLSAWSTAGYAAMWQDTLNLLDVLPGQRVRFLLVLKHRGFAGRQALCEGAWTMHRRLNLGQAKAVFLLPPPMKAASIPTDAAMKVYMDPWFVPTPRSAHLKPQTPQQYRVRTEQGVAGVFMAQYQFQHELPENMMQRGVLACLLQQGGIVRHFMGPEIASIHGATLPVFLHEDAKTQMRLLGNSIATPHAMVPLVRACAFLGKAPTPEPAEAVNWCLHARLHAQNSVLLPFGKNWVLCHHDQTDHVLQCQRRHDAEALCAPAPAAFVEVKFQHRDCASVVLSPPDIPPASFFSFLGCPNLISSLPAPLASHLQSMTAVTQDPLSLNCGGFMGSTGPATGLSVLLTSDQPFVVELHTARSWSQLLAVFQSLDSEDSEIPIFPLASLVPHLQELEILASASTITISISAHQVYDVWMCLPFHLITALGWDAESPDFPPTDGRSCCFTLSPRPTLARMPVDLMHGQWRIWFLVAQLEAAMSDGRAEGVQVEVQLVARRLWTGLLPRTLTLSSISAMWQTACARCHLPMEHRVFSGPFPCGQELSLSELVASPHHCVIRKSGHLLVTVHPEMHGGGAKSESLNWAKTRTASLCLAQGIDLSGTTLFVDTLSDSVGAQRLTQTLQDAAPSDKWTALSELASSAGVPVPVASNQQARAANRASKAMQRRKTQARKTVCAADVQLCPDFFVNEDGTPVTILDTIQPGMSGLKLLDEPEAASLLHTLRGVQPDELGLLILGHSCPSPDECNGQLCFPVTARACGSRLLLAGCLHNVGGRRIKAREHGDIQVAPVRFVVDLFKKNGLERPFTDPWGRSFSQGGKPALPAMADRLYFQARVPTAGLDQLLKLSGHNRVYVTPRRMDRTVLDTFSIVWLGACRADALRASLQVPSQTGIARAKNKYGLRVPTTCFPEAFAQLRPGQAVPPKVPVTQLYKLGPLPAEVDADATGAWATKAGWNIRVMKSLGGRHWLVGASAQPPSIYPAFNGQTILITAVTQRQTTPPVIQSGMMHLRSLAPASVKEPVSKPEDPWQHGGDPWSRASVSSFTSAGSGRTPSLASASETPHRSLTGPTEQRFQSQESRLSALEEGLQQLRVRQETQHQELVTKQDEDREASARAALQIRDQMSLMSTEFAQQLRQSVESLRGAQQQQNVQMQSSLEELKSLMLTNREVRAGSKKAKTGELEGNDLPFILALLGCLLFRVHSCLLPPGPPPPRVLSRGSRGRPHGQRRIDVCFRGTSLSTPAGEPDHATPSPAAVAPPDASTFRLAIVNPTSLLHKESLLMDLACHVYVLSETSAVVAAQDIATHRFRRAGLSVTWGSPVPSHWRENAAGPSLRGYAAGVAVASIFPVRRPFAVTGSAGYDAHRLLVSHVRIGPMHARVVAVYGWPANHTGAAAKNTRLFQEVACLAAESPLPTLIAGDLNTDVTTPPCWPAFQCQGYAELFDLSRRRFGQQLPATCRGSTRHDTALLPPLFQQMLRSAAVDTECHLFDSHAPVLLTFAMPQHNPCKNVWRKPASWSDYAPSASEMEQHYLHMRDALDGRLDACTSRDDLEQAFTCWASTVEAAVDQAIRCGHANDPLRQPALPESSWLEDVLAYVRFDCEAVVRQEAETRKNFSKFCRNLDSATGLSQGYSGLRPKANPPFTAIPVKERQPATLSCCARDGWGLYRLPAAEFFHPACPAFADQSPAEIGSVQTDEVHGTRLWIRVPSRPLAPEFQLQQDTDAANPRELQRSFTDFWAPIWNRDKGASRNDLSYWDEFLSSLPECPQAARGLHLPLDDVSFWRAHLRNLKSKTSTGYCGFSNAELKWLPDAPLGDLVRLFHLCGIFGWPKHLGRASVATIAKVACPLGMHHGRPINVFANLYRMWASGVAKAILQNWATWLPDGVKGSIPGRSVRDLSLSLECRVERSLLERSTLAGFSIDIIKCFNQLPRLPLRFLLGHLQVPEPVLHAWFDFLDSCQRLPVFLGGLGSPIMSTTGMPEGCPLSVVAQVAVCWAVSQRPPVMGAAVESYVDNFTWTGCSQYAIGEAIVDAQLMCRQLLLPIDWTKSFAWSTNRRVKIWLETAAQRLIPEGCKLAVVSSAKDLGVAFKFRRVNQLDTAGKRLAEGNRRLEALQTPGTALLDKARLIQTAIWPAALYGFEGRLVSPECVQQLRSGACKALVGNRPSASPFLALSVLTPRVVDPEIFLLAQAVLSLQRMLTIDRIVALWWLQVTARQCGGPGRVFGPASALAGMLRRNDWTLREDGKASGPGNASFSLFDDPPKMIRAALRTAWLDQVVSRVAHRNGMSHAGVPAPDVADRVLRQLQPGMQCHVAQTMVGAFMSGAAKAKWDRLQDPTCSLCGQVDSKMHRLLECPVAANLRALYQPVLAFVEDEMPHWLHCPFPTACPDEVFLRLFWRSRRLVPPPDVAHLWDSLPAHVHLFTDGSCQHPHVPAARHAAWAVVAYVGPDDITVSDFVTYWQQQAVPPPFWHVVARGVVPGLQDINRAEACGLIQAALIAEQLPTEQVTIWSDSENALRAVQQSVSSQARPGRRPFCHDILPGGAWFSCGKTLFRKVKAHQDLKEPRLEDLQAFTALGNAVADHSAKQALAEDLDIAHTTCQQVADWSRQQADLFYHFVMYLCELTKLVVPLRRAVNASPVAVEKGSSTEAIQRGRDQWLQLQPQLEACPVTVTLPLGWQRRCGEWPDWFSTALQTWLEKLYWPTSLPEDRTFAGITYLELLVSFTLDTGCLPPQRHNGVWVDLLSPDGVMRPVVLRELIVQLVQSVDMVRRKASPLPNVAWTFARDLVGDAVAGEWSLVLGLLEYGRREHWLGPKNDEASTANPARRGKPRLMTISAAFRACLEPWGLRIGCEP</sequence>
<evidence type="ECO:0000313" key="5">
    <source>
        <dbReference type="Proteomes" id="UP000186817"/>
    </source>
</evidence>
<gene>
    <name evidence="4" type="ORF">AK812_SmicGene4272</name>
</gene>
<dbReference type="GO" id="GO:0003676">
    <property type="term" value="F:nucleic acid binding"/>
    <property type="evidence" value="ECO:0007669"/>
    <property type="project" value="InterPro"/>
</dbReference>
<dbReference type="EMBL" id="LSRX01000053">
    <property type="protein sequence ID" value="OLQ11816.1"/>
    <property type="molecule type" value="Genomic_DNA"/>
</dbReference>
<dbReference type="Gene3D" id="3.40.50.150">
    <property type="entry name" value="Vaccinia Virus protein VP39"/>
    <property type="match status" value="1"/>
</dbReference>
<accession>A0A1Q9EWK2</accession>
<feature type="compositionally biased region" description="Polar residues" evidence="3">
    <location>
        <begin position="1338"/>
        <end position="1351"/>
    </location>
</feature>
<dbReference type="SUPFAM" id="SSF56219">
    <property type="entry name" value="DNase I-like"/>
    <property type="match status" value="1"/>
</dbReference>
<dbReference type="GO" id="GO:0032259">
    <property type="term" value="P:methylation"/>
    <property type="evidence" value="ECO:0007669"/>
    <property type="project" value="UniProtKB-KW"/>
</dbReference>
<dbReference type="InterPro" id="IPR029063">
    <property type="entry name" value="SAM-dependent_MTases_sf"/>
</dbReference>
<dbReference type="InterPro" id="IPR001525">
    <property type="entry name" value="C5_MeTfrase"/>
</dbReference>
<dbReference type="GO" id="GO:0008168">
    <property type="term" value="F:methyltransferase activity"/>
    <property type="evidence" value="ECO:0007669"/>
    <property type="project" value="UniProtKB-KW"/>
</dbReference>
<evidence type="ECO:0000256" key="3">
    <source>
        <dbReference type="SAM" id="MobiDB-lite"/>
    </source>
</evidence>
<name>A0A1Q9EWK2_SYMMI</name>
<dbReference type="Pfam" id="PF00145">
    <property type="entry name" value="DNA_methylase"/>
    <property type="match status" value="1"/>
</dbReference>
<dbReference type="OrthoDB" id="409345at2759"/>